<dbReference type="InterPro" id="IPR000587">
    <property type="entry name" value="Creatinase_N"/>
</dbReference>
<gene>
    <name evidence="3" type="ORF">EDC52_10741</name>
</gene>
<dbReference type="RefSeq" id="WP_131866002.1">
    <property type="nucleotide sequence ID" value="NZ_SMCR01000007.1"/>
</dbReference>
<dbReference type="OrthoDB" id="9761809at2"/>
<dbReference type="InterPro" id="IPR050659">
    <property type="entry name" value="Peptidase_M24B"/>
</dbReference>
<dbReference type="Proteomes" id="UP000295719">
    <property type="component" value="Unassembled WGS sequence"/>
</dbReference>
<keyword evidence="4" id="KW-1185">Reference proteome</keyword>
<name>A0A4R3YPK8_9GAMM</name>
<dbReference type="Gene3D" id="3.90.230.10">
    <property type="entry name" value="Creatinase/methionine aminopeptidase superfamily"/>
    <property type="match status" value="1"/>
</dbReference>
<evidence type="ECO:0000259" key="2">
    <source>
        <dbReference type="Pfam" id="PF01321"/>
    </source>
</evidence>
<feature type="domain" description="Peptidase M24" evidence="1">
    <location>
        <begin position="162"/>
        <end position="343"/>
    </location>
</feature>
<dbReference type="Pfam" id="PF01321">
    <property type="entry name" value="Creatinase_N"/>
    <property type="match status" value="1"/>
</dbReference>
<dbReference type="InterPro" id="IPR036005">
    <property type="entry name" value="Creatinase/aminopeptidase-like"/>
</dbReference>
<evidence type="ECO:0000259" key="1">
    <source>
        <dbReference type="Pfam" id="PF00557"/>
    </source>
</evidence>
<dbReference type="Gene3D" id="3.40.350.10">
    <property type="entry name" value="Creatinase/prolidase N-terminal domain"/>
    <property type="match status" value="1"/>
</dbReference>
<feature type="domain" description="Creatinase N-terminal" evidence="2">
    <location>
        <begin position="16"/>
        <end position="152"/>
    </location>
</feature>
<dbReference type="SUPFAM" id="SSF53092">
    <property type="entry name" value="Creatinase/prolidase N-terminal domain"/>
    <property type="match status" value="1"/>
</dbReference>
<dbReference type="InterPro" id="IPR000994">
    <property type="entry name" value="Pept_M24"/>
</dbReference>
<organism evidence="3 4">
    <name type="scientific">Biostraticola tofi</name>
    <dbReference type="NCBI Taxonomy" id="466109"/>
    <lineage>
        <taxon>Bacteria</taxon>
        <taxon>Pseudomonadati</taxon>
        <taxon>Pseudomonadota</taxon>
        <taxon>Gammaproteobacteria</taxon>
        <taxon>Enterobacterales</taxon>
        <taxon>Bruguierivoracaceae</taxon>
        <taxon>Biostraticola</taxon>
    </lineage>
</organism>
<dbReference type="PANTHER" id="PTHR46112">
    <property type="entry name" value="AMINOPEPTIDASE"/>
    <property type="match status" value="1"/>
</dbReference>
<sequence length="377" mass="42036">MADKQYWFSEQEFSERLRRVQASLHQQGFDALLAFMPESVTWLTGFYTRAYSSFQFAIIPREGLPTVICRDVEAYYLDTTCCYPDRVMWSDSDDKTTLAVNAIRSRLGESPCLLVEMDAWPLSVARFNGLRAGLPKAQWRDAGGLLSRMRFIKSAAELTYQRRAARAAEAGMQAAIASALPGVSEREMAAQICSAMIRAGSDLPGPGVMSSGERALHLHGGYSDRVLNRGDTVQIETIPNVRHYHARFMRPIKVAEATDEDYRTVETLIAIQDAALSEVRPGVPANVPDEIYRQGVLSAGLRETYTNKTFYSVGLLLAPNGGEPLEAAPGSDWRFEPGMTFHTYVLARGFGMSETILITHDGIERLTQFRRQLFVSQ</sequence>
<dbReference type="Pfam" id="PF00557">
    <property type="entry name" value="Peptidase_M24"/>
    <property type="match status" value="1"/>
</dbReference>
<dbReference type="CDD" id="cd01066">
    <property type="entry name" value="APP_MetAP"/>
    <property type="match status" value="1"/>
</dbReference>
<evidence type="ECO:0000313" key="3">
    <source>
        <dbReference type="EMBL" id="TCV94301.1"/>
    </source>
</evidence>
<proteinExistence type="predicted"/>
<evidence type="ECO:0000313" key="4">
    <source>
        <dbReference type="Proteomes" id="UP000295719"/>
    </source>
</evidence>
<dbReference type="PANTHER" id="PTHR46112:SF2">
    <property type="entry name" value="XAA-PRO AMINOPEPTIDASE P-RELATED"/>
    <property type="match status" value="1"/>
</dbReference>
<dbReference type="InterPro" id="IPR029149">
    <property type="entry name" value="Creatin/AminoP/Spt16_N"/>
</dbReference>
<dbReference type="EMBL" id="SMCR01000007">
    <property type="protein sequence ID" value="TCV94301.1"/>
    <property type="molecule type" value="Genomic_DNA"/>
</dbReference>
<comment type="caution">
    <text evidence="3">The sequence shown here is derived from an EMBL/GenBank/DDBJ whole genome shotgun (WGS) entry which is preliminary data.</text>
</comment>
<reference evidence="3 4" key="1">
    <citation type="submission" date="2019-03" db="EMBL/GenBank/DDBJ databases">
        <title>Genomic Encyclopedia of Type Strains, Phase IV (KMG-IV): sequencing the most valuable type-strain genomes for metagenomic binning, comparative biology and taxonomic classification.</title>
        <authorList>
            <person name="Goeker M."/>
        </authorList>
    </citation>
    <scope>NUCLEOTIDE SEQUENCE [LARGE SCALE GENOMIC DNA]</scope>
    <source>
        <strain evidence="3 4">DSM 19580</strain>
    </source>
</reference>
<protein>
    <submittedName>
        <fullName evidence="3">Xaa-Pro dipeptidase</fullName>
    </submittedName>
</protein>
<dbReference type="SUPFAM" id="SSF55920">
    <property type="entry name" value="Creatinase/aminopeptidase"/>
    <property type="match status" value="1"/>
</dbReference>
<dbReference type="AlphaFoldDB" id="A0A4R3YPK8"/>
<accession>A0A4R3YPK8</accession>